<dbReference type="Gene3D" id="1.10.287.130">
    <property type="match status" value="1"/>
</dbReference>
<dbReference type="Pfam" id="PF02518">
    <property type="entry name" value="HATPase_c"/>
    <property type="match status" value="1"/>
</dbReference>
<dbReference type="GO" id="GO:0005886">
    <property type="term" value="C:plasma membrane"/>
    <property type="evidence" value="ECO:0007669"/>
    <property type="project" value="UniProtKB-SubCell"/>
</dbReference>
<evidence type="ECO:0000259" key="16">
    <source>
        <dbReference type="PROSITE" id="PS50112"/>
    </source>
</evidence>
<keyword evidence="8" id="KW-0547">Nucleotide-binding</keyword>
<evidence type="ECO:0000256" key="11">
    <source>
        <dbReference type="ARBA" id="ARBA00022989"/>
    </source>
</evidence>
<dbReference type="SUPFAM" id="SSF55785">
    <property type="entry name" value="PYP-like sensor domain (PAS domain)"/>
    <property type="match status" value="1"/>
</dbReference>
<dbReference type="InterPro" id="IPR035965">
    <property type="entry name" value="PAS-like_dom_sf"/>
</dbReference>
<evidence type="ECO:0000313" key="17">
    <source>
        <dbReference type="EMBL" id="RKD71421.1"/>
    </source>
</evidence>
<keyword evidence="13 14" id="KW-0472">Membrane</keyword>
<keyword evidence="12" id="KW-0902">Two-component regulatory system</keyword>
<dbReference type="GO" id="GO:0006355">
    <property type="term" value="P:regulation of DNA-templated transcription"/>
    <property type="evidence" value="ECO:0007669"/>
    <property type="project" value="InterPro"/>
</dbReference>
<keyword evidence="5" id="KW-0597">Phosphoprotein</keyword>
<dbReference type="PROSITE" id="PS50109">
    <property type="entry name" value="HIS_KIN"/>
    <property type="match status" value="1"/>
</dbReference>
<evidence type="ECO:0000256" key="14">
    <source>
        <dbReference type="SAM" id="Phobius"/>
    </source>
</evidence>
<dbReference type="SUPFAM" id="SSF103190">
    <property type="entry name" value="Sensory domain-like"/>
    <property type="match status" value="1"/>
</dbReference>
<dbReference type="InterPro" id="IPR005467">
    <property type="entry name" value="His_kinase_dom"/>
</dbReference>
<dbReference type="CDD" id="cd18773">
    <property type="entry name" value="PDC1_HK_sensor"/>
    <property type="match status" value="1"/>
</dbReference>
<dbReference type="Pfam" id="PF14689">
    <property type="entry name" value="SPOB_a"/>
    <property type="match status" value="1"/>
</dbReference>
<dbReference type="Pfam" id="PF00989">
    <property type="entry name" value="PAS"/>
    <property type="match status" value="1"/>
</dbReference>
<feature type="domain" description="PAS" evidence="16">
    <location>
        <begin position="216"/>
        <end position="245"/>
    </location>
</feature>
<dbReference type="FunFam" id="3.30.450.20:FF:000018">
    <property type="entry name" value="Sensor histidine kinase DcuS"/>
    <property type="match status" value="1"/>
</dbReference>
<feature type="transmembrane region" description="Helical" evidence="14">
    <location>
        <begin position="169"/>
        <end position="190"/>
    </location>
</feature>
<evidence type="ECO:0000256" key="1">
    <source>
        <dbReference type="ARBA" id="ARBA00000085"/>
    </source>
</evidence>
<keyword evidence="9 17" id="KW-0418">Kinase</keyword>
<dbReference type="SMART" id="SM00387">
    <property type="entry name" value="HATPase_c"/>
    <property type="match status" value="1"/>
</dbReference>
<comment type="subcellular location">
    <subcellularLocation>
        <location evidence="2">Cell membrane</location>
        <topology evidence="2">Multi-pass membrane protein</topology>
    </subcellularLocation>
</comment>
<evidence type="ECO:0000256" key="12">
    <source>
        <dbReference type="ARBA" id="ARBA00023012"/>
    </source>
</evidence>
<gene>
    <name evidence="17" type="ORF">ATL39_2818</name>
</gene>
<dbReference type="AlphaFoldDB" id="A0A419V0H7"/>
<keyword evidence="6" id="KW-0808">Transferase</keyword>
<reference evidence="17 18" key="1">
    <citation type="submission" date="2018-09" db="EMBL/GenBank/DDBJ databases">
        <title>Genomic Encyclopedia of Archaeal and Bacterial Type Strains, Phase II (KMG-II): from individual species to whole genera.</title>
        <authorList>
            <person name="Goeker M."/>
        </authorList>
    </citation>
    <scope>NUCLEOTIDE SEQUENCE [LARGE SCALE GENOMIC DNA]</scope>
    <source>
        <strain evidence="17 18">DSM 17008</strain>
    </source>
</reference>
<keyword evidence="18" id="KW-1185">Reference proteome</keyword>
<dbReference type="InterPro" id="IPR036890">
    <property type="entry name" value="HATPase_C_sf"/>
</dbReference>
<dbReference type="CDD" id="cd00130">
    <property type="entry name" value="PAS"/>
    <property type="match status" value="1"/>
</dbReference>
<evidence type="ECO:0000256" key="5">
    <source>
        <dbReference type="ARBA" id="ARBA00022553"/>
    </source>
</evidence>
<dbReference type="Pfam" id="PF17203">
    <property type="entry name" value="sCache_3_2"/>
    <property type="match status" value="1"/>
</dbReference>
<sequence length="533" mass="58466">MKITIRTKIIFLVSGIIAFVTILLSGSYAFMEMNDIESTLGDKALSTATYVAASPVVRDAFSAEEPSEVLQPYAERIRRQSGAEFVVIGNTDGIRYAHPDPWQIGESMVGGDNDRALLEGEAYISKATGTRGPSLRGKTPVRDQNGDIVGIVSVGFLIEDLQAAVFRRVALLTGIALLAVACGVIGSILLSRSIKKDMYGLEPYQIANMYSERDGILKAIREGIIAIDTEGRITLMNQSAAAMLGVQGKVEGRHIKEVLPSSSMDRVLESREPEYNQELQLEDTTLIVNREPIFKKGEIAGVVSSFRDKTEMMQMANTLSDIQRYSDDLRSQNHEFMNKLYALSGYLHLGRNREALQMIDEETNLQKQQASVVFGQILDPTIQAILSGKSSRASEMKVAFRVEADSQLDVLPSSIGKVQMVSVLGNLIDNALEAAGQHSTKPEVHFFVTDIADDIVFEISDNGPGLADSFETLLQKGVSTKSGTGKRGYGLSVIQHTVHELHGMLEYTSDEEGTIFSVYIPKHPHLEKKEDIS</sequence>
<name>A0A419V0H7_9BACL</name>
<dbReference type="PANTHER" id="PTHR43547">
    <property type="entry name" value="TWO-COMPONENT HISTIDINE KINASE"/>
    <property type="match status" value="1"/>
</dbReference>
<organism evidence="17 18">
    <name type="scientific">Sinobaca qinghaiensis</name>
    <dbReference type="NCBI Taxonomy" id="342944"/>
    <lineage>
        <taxon>Bacteria</taxon>
        <taxon>Bacillati</taxon>
        <taxon>Bacillota</taxon>
        <taxon>Bacilli</taxon>
        <taxon>Bacillales</taxon>
        <taxon>Sporolactobacillaceae</taxon>
        <taxon>Sinobaca</taxon>
    </lineage>
</organism>
<keyword evidence="10" id="KW-0067">ATP-binding</keyword>
<evidence type="ECO:0000256" key="3">
    <source>
        <dbReference type="ARBA" id="ARBA00012438"/>
    </source>
</evidence>
<dbReference type="Gene3D" id="3.30.565.10">
    <property type="entry name" value="Histidine kinase-like ATPase, C-terminal domain"/>
    <property type="match status" value="1"/>
</dbReference>
<dbReference type="GO" id="GO:0005524">
    <property type="term" value="F:ATP binding"/>
    <property type="evidence" value="ECO:0007669"/>
    <property type="project" value="UniProtKB-KW"/>
</dbReference>
<keyword evidence="11 14" id="KW-1133">Transmembrane helix</keyword>
<dbReference type="GO" id="GO:0000155">
    <property type="term" value="F:phosphorelay sensor kinase activity"/>
    <property type="evidence" value="ECO:0007669"/>
    <property type="project" value="InterPro"/>
</dbReference>
<dbReference type="EC" id="2.7.13.3" evidence="3"/>
<dbReference type="Gene3D" id="3.30.450.20">
    <property type="entry name" value="PAS domain"/>
    <property type="match status" value="2"/>
</dbReference>
<dbReference type="InterPro" id="IPR013767">
    <property type="entry name" value="PAS_fold"/>
</dbReference>
<evidence type="ECO:0000256" key="9">
    <source>
        <dbReference type="ARBA" id="ARBA00022777"/>
    </source>
</evidence>
<dbReference type="EMBL" id="RAPK01000010">
    <property type="protein sequence ID" value="RKD71421.1"/>
    <property type="molecule type" value="Genomic_DNA"/>
</dbReference>
<keyword evidence="7 14" id="KW-0812">Transmembrane</keyword>
<dbReference type="NCBIfam" id="TIGR00229">
    <property type="entry name" value="sensory_box"/>
    <property type="match status" value="1"/>
</dbReference>
<protein>
    <recommendedName>
        <fullName evidence="3">histidine kinase</fullName>
        <ecNumber evidence="3">2.7.13.3</ecNumber>
    </recommendedName>
</protein>
<dbReference type="PANTHER" id="PTHR43547:SF3">
    <property type="entry name" value="SENSOR PROTEIN CITS"/>
    <property type="match status" value="1"/>
</dbReference>
<dbReference type="SUPFAM" id="SSF55890">
    <property type="entry name" value="Sporulation response regulatory protein Spo0B"/>
    <property type="match status" value="1"/>
</dbReference>
<dbReference type="InterPro" id="IPR003594">
    <property type="entry name" value="HATPase_dom"/>
</dbReference>
<dbReference type="InterPro" id="IPR029151">
    <property type="entry name" value="Sensor-like_sf"/>
</dbReference>
<evidence type="ECO:0000256" key="2">
    <source>
        <dbReference type="ARBA" id="ARBA00004651"/>
    </source>
</evidence>
<evidence type="ECO:0000256" key="10">
    <source>
        <dbReference type="ARBA" id="ARBA00022840"/>
    </source>
</evidence>
<dbReference type="Proteomes" id="UP000285120">
    <property type="component" value="Unassembled WGS sequence"/>
</dbReference>
<dbReference type="SUPFAM" id="SSF55874">
    <property type="entry name" value="ATPase domain of HSP90 chaperone/DNA topoisomerase II/histidine kinase"/>
    <property type="match status" value="1"/>
</dbReference>
<keyword evidence="4" id="KW-1003">Cell membrane</keyword>
<comment type="catalytic activity">
    <reaction evidence="1">
        <text>ATP + protein L-histidine = ADP + protein N-phospho-L-histidine.</text>
        <dbReference type="EC" id="2.7.13.3"/>
    </reaction>
</comment>
<dbReference type="PRINTS" id="PR00344">
    <property type="entry name" value="BCTRLSENSOR"/>
</dbReference>
<dbReference type="InterPro" id="IPR033463">
    <property type="entry name" value="sCache_3"/>
</dbReference>
<proteinExistence type="predicted"/>
<dbReference type="InterPro" id="IPR039506">
    <property type="entry name" value="SPOB_a"/>
</dbReference>
<evidence type="ECO:0000313" key="18">
    <source>
        <dbReference type="Proteomes" id="UP000285120"/>
    </source>
</evidence>
<comment type="caution">
    <text evidence="17">The sequence shown here is derived from an EMBL/GenBank/DDBJ whole genome shotgun (WGS) entry which is preliminary data.</text>
</comment>
<evidence type="ECO:0000256" key="6">
    <source>
        <dbReference type="ARBA" id="ARBA00022679"/>
    </source>
</evidence>
<dbReference type="RefSeq" id="WP_120193954.1">
    <property type="nucleotide sequence ID" value="NZ_RAPK01000010.1"/>
</dbReference>
<evidence type="ECO:0000259" key="15">
    <source>
        <dbReference type="PROSITE" id="PS50109"/>
    </source>
</evidence>
<evidence type="ECO:0000256" key="8">
    <source>
        <dbReference type="ARBA" id="ARBA00022741"/>
    </source>
</evidence>
<dbReference type="InterPro" id="IPR004358">
    <property type="entry name" value="Sig_transdc_His_kin-like_C"/>
</dbReference>
<accession>A0A419V0H7</accession>
<dbReference type="OrthoDB" id="9792686at2"/>
<evidence type="ECO:0000256" key="13">
    <source>
        <dbReference type="ARBA" id="ARBA00023136"/>
    </source>
</evidence>
<dbReference type="SMART" id="SM00091">
    <property type="entry name" value="PAS"/>
    <property type="match status" value="1"/>
</dbReference>
<evidence type="ECO:0000256" key="7">
    <source>
        <dbReference type="ARBA" id="ARBA00022692"/>
    </source>
</evidence>
<dbReference type="PROSITE" id="PS50112">
    <property type="entry name" value="PAS"/>
    <property type="match status" value="1"/>
</dbReference>
<dbReference type="InterPro" id="IPR000014">
    <property type="entry name" value="PAS"/>
</dbReference>
<evidence type="ECO:0000256" key="4">
    <source>
        <dbReference type="ARBA" id="ARBA00022475"/>
    </source>
</evidence>
<dbReference type="InterPro" id="IPR016120">
    <property type="entry name" value="Sig_transdc_His_kin_SpoOB"/>
</dbReference>
<feature type="transmembrane region" description="Helical" evidence="14">
    <location>
        <begin position="9"/>
        <end position="31"/>
    </location>
</feature>
<feature type="domain" description="Histidine kinase" evidence="15">
    <location>
        <begin position="310"/>
        <end position="524"/>
    </location>
</feature>